<dbReference type="SUPFAM" id="SSF140459">
    <property type="entry name" value="PE/PPE dimer-like"/>
    <property type="match status" value="1"/>
</dbReference>
<protein>
    <recommendedName>
        <fullName evidence="4">PPE family domain-containing protein</fullName>
    </recommendedName>
</protein>
<feature type="region of interest" description="Disordered" evidence="1">
    <location>
        <begin position="169"/>
        <end position="392"/>
    </location>
</feature>
<feature type="compositionally biased region" description="Pro residues" evidence="1">
    <location>
        <begin position="173"/>
        <end position="201"/>
    </location>
</feature>
<feature type="compositionally biased region" description="Pro residues" evidence="1">
    <location>
        <begin position="285"/>
        <end position="360"/>
    </location>
</feature>
<comment type="caution">
    <text evidence="2">The sequence shown here is derived from an EMBL/GenBank/DDBJ whole genome shotgun (WGS) entry which is preliminary data.</text>
</comment>
<sequence>MTGTDPNYINAMEHFESMRHEDIYAKAQQIDAVEILRVSGAWLEVAAGLSSSFPLTRDSADRVMNAMEWEGAAADAAYASTRSFADSIDELAAVLGQVGGRLAGVAAAAEAVKLAVVPPGNSGPVGTIARILEAANVIDAQQAQETLRQEAVLTMNMVYKPAYSTAGTDVPALPAPPPPPGTPPPLSAPPAPLHATPPLPPESSGTQAPSSNPNGSAPSYEPETPASPSAPRSESEQPQAPGEPEQTPPPVPPPAQTPPPPPPPAAEPPVQAPPPAEAPFQIPEPAEPPVQIPPPRQTPFQPPSVPDPPAPLAIPAPADPPAPPPIPAPADPPAPPPIPAPADPPAPPPIPEPGLPPIPLVDPSGQPGITGPIPGEDGPAAPDQPGVIPPDR</sequence>
<dbReference type="Proteomes" id="UP000188836">
    <property type="component" value="Unassembled WGS sequence"/>
</dbReference>
<reference evidence="2 3" key="1">
    <citation type="journal article" date="2016" name="Antonie Van Leeuwenhoek">
        <title>Nocardia donostiensis sp. nov., isolated from human respiratory specimens.</title>
        <authorList>
            <person name="Ercibengoa M."/>
            <person name="Bell M."/>
            <person name="Marimon J.M."/>
            <person name="Humrighouse B."/>
            <person name="Klenk H.P."/>
            <person name="Potter G."/>
            <person name="Perez-Trallero E."/>
        </authorList>
    </citation>
    <scope>NUCLEOTIDE SEQUENCE [LARGE SCALE GENOMIC DNA]</scope>
    <source>
        <strain evidence="2 3">X1655</strain>
    </source>
</reference>
<feature type="compositionally biased region" description="Low complexity" evidence="1">
    <location>
        <begin position="208"/>
        <end position="245"/>
    </location>
</feature>
<name>A0A1V2TAR2_9NOCA</name>
<dbReference type="InterPro" id="IPR038332">
    <property type="entry name" value="PPE_sf"/>
</dbReference>
<proteinExistence type="predicted"/>
<dbReference type="STRING" id="1538463.B0T36_03385"/>
<dbReference type="EMBL" id="MUMY01000023">
    <property type="protein sequence ID" value="ONM46548.1"/>
    <property type="molecule type" value="Genomic_DNA"/>
</dbReference>
<dbReference type="AlphaFoldDB" id="A0A1V2TAR2"/>
<evidence type="ECO:0008006" key="4">
    <source>
        <dbReference type="Google" id="ProtNLM"/>
    </source>
</evidence>
<organism evidence="2 3">
    <name type="scientific">Nocardia donostiensis</name>
    <dbReference type="NCBI Taxonomy" id="1538463"/>
    <lineage>
        <taxon>Bacteria</taxon>
        <taxon>Bacillati</taxon>
        <taxon>Actinomycetota</taxon>
        <taxon>Actinomycetes</taxon>
        <taxon>Mycobacteriales</taxon>
        <taxon>Nocardiaceae</taxon>
        <taxon>Nocardia</taxon>
    </lineage>
</organism>
<feature type="compositionally biased region" description="Pro residues" evidence="1">
    <location>
        <begin position="246"/>
        <end position="277"/>
    </location>
</feature>
<dbReference type="RefSeq" id="WP_077120665.1">
    <property type="nucleotide sequence ID" value="NZ_MUKP01000003.1"/>
</dbReference>
<gene>
    <name evidence="2" type="ORF">B0T46_22465</name>
</gene>
<dbReference type="PRINTS" id="PR01217">
    <property type="entry name" value="PRICHEXTENSN"/>
</dbReference>
<evidence type="ECO:0000256" key="1">
    <source>
        <dbReference type="SAM" id="MobiDB-lite"/>
    </source>
</evidence>
<evidence type="ECO:0000313" key="2">
    <source>
        <dbReference type="EMBL" id="ONM46548.1"/>
    </source>
</evidence>
<keyword evidence="3" id="KW-1185">Reference proteome</keyword>
<dbReference type="Gene3D" id="1.20.1260.20">
    <property type="entry name" value="PPE superfamily"/>
    <property type="match status" value="1"/>
</dbReference>
<accession>A0A1V2TAR2</accession>
<evidence type="ECO:0000313" key="3">
    <source>
        <dbReference type="Proteomes" id="UP000188836"/>
    </source>
</evidence>